<feature type="domain" description="TonB-dependent receptor-like beta-barrel" evidence="13">
    <location>
        <begin position="296"/>
        <end position="770"/>
    </location>
</feature>
<dbReference type="InterPro" id="IPR000531">
    <property type="entry name" value="Beta-barrel_TonB"/>
</dbReference>
<evidence type="ECO:0000256" key="9">
    <source>
        <dbReference type="ARBA" id="ARBA00023136"/>
    </source>
</evidence>
<keyword evidence="6" id="KW-0408">Iron</keyword>
<dbReference type="Gene3D" id="2.40.170.20">
    <property type="entry name" value="TonB-dependent receptor, beta-barrel domain"/>
    <property type="match status" value="1"/>
</dbReference>
<evidence type="ECO:0000256" key="11">
    <source>
        <dbReference type="PROSITE-ProRule" id="PRU01360"/>
    </source>
</evidence>
<evidence type="ECO:0000256" key="7">
    <source>
        <dbReference type="ARBA" id="ARBA00023065"/>
    </source>
</evidence>
<evidence type="ECO:0000256" key="2">
    <source>
        <dbReference type="ARBA" id="ARBA00022448"/>
    </source>
</evidence>
<dbReference type="InterPro" id="IPR012910">
    <property type="entry name" value="Plug_dom"/>
</dbReference>
<protein>
    <submittedName>
        <fullName evidence="15">TonB-dependent receptor</fullName>
    </submittedName>
</protein>
<dbReference type="EMBL" id="CP048711">
    <property type="protein sequence ID" value="QIB64950.1"/>
    <property type="molecule type" value="Genomic_DNA"/>
</dbReference>
<evidence type="ECO:0000313" key="15">
    <source>
        <dbReference type="EMBL" id="QIB64950.1"/>
    </source>
</evidence>
<evidence type="ECO:0000256" key="5">
    <source>
        <dbReference type="ARBA" id="ARBA00022692"/>
    </source>
</evidence>
<dbReference type="InterPro" id="IPR036942">
    <property type="entry name" value="Beta-barrel_TonB_sf"/>
</dbReference>
<evidence type="ECO:0000256" key="12">
    <source>
        <dbReference type="RuleBase" id="RU003357"/>
    </source>
</evidence>
<keyword evidence="10 11" id="KW-0998">Cell outer membrane</keyword>
<feature type="domain" description="TonB-dependent receptor plug" evidence="14">
    <location>
        <begin position="58"/>
        <end position="164"/>
    </location>
</feature>
<keyword evidence="5 11" id="KW-0812">Transmembrane</keyword>
<keyword evidence="2 11" id="KW-0813">Transport</keyword>
<dbReference type="SUPFAM" id="SSF56935">
    <property type="entry name" value="Porins"/>
    <property type="match status" value="1"/>
</dbReference>
<dbReference type="AlphaFoldDB" id="A0A6C0TYP4"/>
<proteinExistence type="inferred from homology"/>
<dbReference type="PANTHER" id="PTHR32552">
    <property type="entry name" value="FERRICHROME IRON RECEPTOR-RELATED"/>
    <property type="match status" value="1"/>
</dbReference>
<dbReference type="PROSITE" id="PS52016">
    <property type="entry name" value="TONB_DEPENDENT_REC_3"/>
    <property type="match status" value="1"/>
</dbReference>
<evidence type="ECO:0000256" key="10">
    <source>
        <dbReference type="ARBA" id="ARBA00023237"/>
    </source>
</evidence>
<sequence>MYLGEQEMSNCAITKGPNMWTARIILTGVLAATGSVFARAQVLDEIIVTAQKREQGVNDVGMSINTLSGDDLAGKRITDPQDLSRIIPGFTYTVSQFDFPTYTLRGVGFYDSSLTASPTVSVYVDQVPLPYPAMTRGAIFDLERLEVLKGPQGTLFGQNSTGGAINYIAAKPTDDFSAGITFNYGRFDVRETEAFASGPLGSRAKARFAIKTTQGDGWQKSATRPGDRLGEKDFTTARLIFEAQPADTLRLSFNLNGWVDRSDTQAPQLREVIPVVATLPVPPDVQVLPSFSPRIADWTANEAFQRDNEFYQVSLRADWDLSSHVTMTSISAYQEYDQYAVIDGDGSPAVNLHTVPNGEIQSFSQELRFEGQWLDDRLNWLVGGNYQSDEGHDNQLILLAESTGAVTPFGSFASVINDANTDVTNWAGFANLEYAVNDIWSLNAGIRYTHTKHIYDACSLDSGAGDLAAIFQAIQEFALGVPVTATVGDCVTLRDDPEAGSLFLTTGRYPDRLTEDNVSWRVGVNVQPFEDDTLFYANISQGFKSGSFPTVSAQLATQLSPAKQEKLLAYETGFKMPFANRRAQLNGAFFYYDYTDKQLRGRIQTFFGQLEKLVNIPESRIWGSEIQLRWKPVEGLALSANASYTNSKIGSNPDGSSYLAFPQRTHGPVPVTGESFPFAPEWTLSADTEYRWSLNANWEAFVGAALAFQSRTKGGLESADPDKPEDVSAAATVTYNDPLLIIPTHTLLDLRAGVESFDGRWTASVWGKNVTNEYYLVNALKTQDTLVRYSGLPVSYGLTVSFRF</sequence>
<dbReference type="KEGG" id="kim:G3T16_05625"/>
<accession>A0A6C0TYP4</accession>
<name>A0A6C0TYP4_9GAMM</name>
<evidence type="ECO:0000256" key="4">
    <source>
        <dbReference type="ARBA" id="ARBA00022496"/>
    </source>
</evidence>
<keyword evidence="9 11" id="KW-0472">Membrane</keyword>
<reference evidence="15 16" key="1">
    <citation type="submission" date="2020-02" db="EMBL/GenBank/DDBJ databases">
        <title>Genome sequencing for Kineobactrum sp. M2.</title>
        <authorList>
            <person name="Park S.-J."/>
        </authorList>
    </citation>
    <scope>NUCLEOTIDE SEQUENCE [LARGE SCALE GENOMIC DNA]</scope>
    <source>
        <strain evidence="15 16">M2</strain>
    </source>
</reference>
<keyword evidence="8 12" id="KW-0798">TonB box</keyword>
<keyword evidence="15" id="KW-0675">Receptor</keyword>
<comment type="similarity">
    <text evidence="11 12">Belongs to the TonB-dependent receptor family.</text>
</comment>
<dbReference type="InterPro" id="IPR039426">
    <property type="entry name" value="TonB-dep_rcpt-like"/>
</dbReference>
<dbReference type="GO" id="GO:0006826">
    <property type="term" value="P:iron ion transport"/>
    <property type="evidence" value="ECO:0007669"/>
    <property type="project" value="UniProtKB-KW"/>
</dbReference>
<evidence type="ECO:0000256" key="6">
    <source>
        <dbReference type="ARBA" id="ARBA00023004"/>
    </source>
</evidence>
<dbReference type="GO" id="GO:0009279">
    <property type="term" value="C:cell outer membrane"/>
    <property type="evidence" value="ECO:0007669"/>
    <property type="project" value="UniProtKB-SubCell"/>
</dbReference>
<keyword evidence="7" id="KW-0406">Ion transport</keyword>
<keyword evidence="4" id="KW-0410">Iron transport</keyword>
<evidence type="ECO:0000259" key="13">
    <source>
        <dbReference type="Pfam" id="PF00593"/>
    </source>
</evidence>
<evidence type="ECO:0000313" key="16">
    <source>
        <dbReference type="Proteomes" id="UP000477680"/>
    </source>
</evidence>
<comment type="subcellular location">
    <subcellularLocation>
        <location evidence="1 11">Cell outer membrane</location>
        <topology evidence="1 11">Multi-pass membrane protein</topology>
    </subcellularLocation>
</comment>
<dbReference type="RefSeq" id="WP_163494199.1">
    <property type="nucleotide sequence ID" value="NZ_CP048711.1"/>
</dbReference>
<keyword evidence="16" id="KW-1185">Reference proteome</keyword>
<dbReference type="Pfam" id="PF00593">
    <property type="entry name" value="TonB_dep_Rec_b-barrel"/>
    <property type="match status" value="1"/>
</dbReference>
<organism evidence="15 16">
    <name type="scientific">Kineobactrum salinum</name>
    <dbReference type="NCBI Taxonomy" id="2708301"/>
    <lineage>
        <taxon>Bacteria</taxon>
        <taxon>Pseudomonadati</taxon>
        <taxon>Pseudomonadota</taxon>
        <taxon>Gammaproteobacteria</taxon>
        <taxon>Cellvibrionales</taxon>
        <taxon>Halieaceae</taxon>
        <taxon>Kineobactrum</taxon>
    </lineage>
</organism>
<evidence type="ECO:0000259" key="14">
    <source>
        <dbReference type="Pfam" id="PF07715"/>
    </source>
</evidence>
<evidence type="ECO:0000256" key="3">
    <source>
        <dbReference type="ARBA" id="ARBA00022452"/>
    </source>
</evidence>
<evidence type="ECO:0000256" key="8">
    <source>
        <dbReference type="ARBA" id="ARBA00023077"/>
    </source>
</evidence>
<gene>
    <name evidence="15" type="ORF">G3T16_05625</name>
</gene>
<dbReference type="Pfam" id="PF07715">
    <property type="entry name" value="Plug"/>
    <property type="match status" value="1"/>
</dbReference>
<keyword evidence="3 11" id="KW-1134">Transmembrane beta strand</keyword>
<evidence type="ECO:0000256" key="1">
    <source>
        <dbReference type="ARBA" id="ARBA00004571"/>
    </source>
</evidence>
<dbReference type="PANTHER" id="PTHR32552:SF81">
    <property type="entry name" value="TONB-DEPENDENT OUTER MEMBRANE RECEPTOR"/>
    <property type="match status" value="1"/>
</dbReference>
<dbReference type="Proteomes" id="UP000477680">
    <property type="component" value="Chromosome"/>
</dbReference>